<name>A0A395SJU6_9HYPO</name>
<gene>
    <name evidence="1" type="ORF">FLONG3_6773</name>
</gene>
<protein>
    <submittedName>
        <fullName evidence="1">Uncharacterized protein</fullName>
    </submittedName>
</protein>
<dbReference type="EMBL" id="PXOG01000148">
    <property type="protein sequence ID" value="RGP72377.1"/>
    <property type="molecule type" value="Genomic_DNA"/>
</dbReference>
<reference evidence="1 2" key="1">
    <citation type="journal article" date="2018" name="PLoS Pathog.">
        <title>Evolution of structural diversity of trichothecenes, a family of toxins produced by plant pathogenic and entomopathogenic fungi.</title>
        <authorList>
            <person name="Proctor R.H."/>
            <person name="McCormick S.P."/>
            <person name="Kim H.S."/>
            <person name="Cardoza R.E."/>
            <person name="Stanley A.M."/>
            <person name="Lindo L."/>
            <person name="Kelly A."/>
            <person name="Brown D.W."/>
            <person name="Lee T."/>
            <person name="Vaughan M.M."/>
            <person name="Alexander N.J."/>
            <person name="Busman M."/>
            <person name="Gutierrez S."/>
        </authorList>
    </citation>
    <scope>NUCLEOTIDE SEQUENCE [LARGE SCALE GENOMIC DNA]</scope>
    <source>
        <strain evidence="1 2">NRRL 20695</strain>
    </source>
</reference>
<proteinExistence type="predicted"/>
<dbReference type="Proteomes" id="UP000266234">
    <property type="component" value="Unassembled WGS sequence"/>
</dbReference>
<dbReference type="OrthoDB" id="5005913at2759"/>
<accession>A0A395SJU6</accession>
<evidence type="ECO:0000313" key="1">
    <source>
        <dbReference type="EMBL" id="RGP72377.1"/>
    </source>
</evidence>
<comment type="caution">
    <text evidence="1">The sequence shown here is derived from an EMBL/GenBank/DDBJ whole genome shotgun (WGS) entry which is preliminary data.</text>
</comment>
<keyword evidence="2" id="KW-1185">Reference proteome</keyword>
<organism evidence="1 2">
    <name type="scientific">Fusarium longipes</name>
    <dbReference type="NCBI Taxonomy" id="694270"/>
    <lineage>
        <taxon>Eukaryota</taxon>
        <taxon>Fungi</taxon>
        <taxon>Dikarya</taxon>
        <taxon>Ascomycota</taxon>
        <taxon>Pezizomycotina</taxon>
        <taxon>Sordariomycetes</taxon>
        <taxon>Hypocreomycetidae</taxon>
        <taxon>Hypocreales</taxon>
        <taxon>Nectriaceae</taxon>
        <taxon>Fusarium</taxon>
    </lineage>
</organism>
<sequence>MSNNSLPDLTAMISKNCDPHTLSDRFPFFDVPTAWVPMNNDSYGGMSEVCSPNPVNLYNCALWCELPEAFMDGYEASGRDDFDLYFRDQLRDTGMNMSNVGIFSAMEDNAAPVTRRPPSIMALGTLALAAFVALSI</sequence>
<dbReference type="AlphaFoldDB" id="A0A395SJU6"/>
<evidence type="ECO:0000313" key="2">
    <source>
        <dbReference type="Proteomes" id="UP000266234"/>
    </source>
</evidence>